<comment type="catalytic activity">
    <reaction evidence="7">
        <text>L-aspartyl-tRNA(Asn) + L-glutamine + ATP + H2O = L-asparaginyl-tRNA(Asn) + L-glutamate + ADP + phosphate + 2 H(+)</text>
        <dbReference type="Rhea" id="RHEA:14513"/>
        <dbReference type="Rhea" id="RHEA-COMP:9674"/>
        <dbReference type="Rhea" id="RHEA-COMP:9677"/>
        <dbReference type="ChEBI" id="CHEBI:15377"/>
        <dbReference type="ChEBI" id="CHEBI:15378"/>
        <dbReference type="ChEBI" id="CHEBI:29985"/>
        <dbReference type="ChEBI" id="CHEBI:30616"/>
        <dbReference type="ChEBI" id="CHEBI:43474"/>
        <dbReference type="ChEBI" id="CHEBI:58359"/>
        <dbReference type="ChEBI" id="CHEBI:78515"/>
        <dbReference type="ChEBI" id="CHEBI:78516"/>
        <dbReference type="ChEBI" id="CHEBI:456216"/>
    </reaction>
</comment>
<dbReference type="GO" id="GO:0030956">
    <property type="term" value="C:glutamyl-tRNA(Gln) amidotransferase complex"/>
    <property type="evidence" value="ECO:0007669"/>
    <property type="project" value="UniProtKB-UniRule"/>
</dbReference>
<dbReference type="InterPro" id="IPR017958">
    <property type="entry name" value="Gln-tRNA_amidoTrfase_suB_CS"/>
</dbReference>
<dbReference type="GO" id="GO:0005739">
    <property type="term" value="C:mitochondrion"/>
    <property type="evidence" value="ECO:0007669"/>
    <property type="project" value="UniProtKB-SubCell"/>
</dbReference>
<comment type="function">
    <text evidence="9">Allows the formation of correctly charged Gln-tRNA(Gln) through the transamidation of misacylated Glu-tRNA(Gln) in the mitochondria. The reaction takes place in the presence of glutamine and ATP through an activated gamma-phospho-Glu-tRNA(Gln).</text>
</comment>
<gene>
    <name evidence="9" type="primary">PET112</name>
    <name evidence="11" type="ORF">GNLVRS02_ARAD1C45518g</name>
</gene>
<dbReference type="InterPro" id="IPR017959">
    <property type="entry name" value="Asn/Gln-tRNA_amidoTrfase_suB/E"/>
</dbReference>
<name>A0A060T4I7_BLAAD</name>
<dbReference type="EMBL" id="HG937693">
    <property type="protein sequence ID" value="CDP35878.1"/>
    <property type="molecule type" value="Genomic_DNA"/>
</dbReference>
<comment type="catalytic activity">
    <reaction evidence="8 9">
        <text>L-glutamyl-tRNA(Gln) + L-glutamine + ATP + H2O = L-glutaminyl-tRNA(Gln) + L-glutamate + ADP + phosphate + H(+)</text>
        <dbReference type="Rhea" id="RHEA:17521"/>
        <dbReference type="Rhea" id="RHEA-COMP:9681"/>
        <dbReference type="Rhea" id="RHEA-COMP:9684"/>
        <dbReference type="ChEBI" id="CHEBI:15377"/>
        <dbReference type="ChEBI" id="CHEBI:15378"/>
        <dbReference type="ChEBI" id="CHEBI:29985"/>
        <dbReference type="ChEBI" id="CHEBI:30616"/>
        <dbReference type="ChEBI" id="CHEBI:43474"/>
        <dbReference type="ChEBI" id="CHEBI:58359"/>
        <dbReference type="ChEBI" id="CHEBI:78520"/>
        <dbReference type="ChEBI" id="CHEBI:78521"/>
        <dbReference type="ChEBI" id="CHEBI:456216"/>
    </reaction>
</comment>
<dbReference type="PROSITE" id="PS01234">
    <property type="entry name" value="GATB"/>
    <property type="match status" value="1"/>
</dbReference>
<keyword evidence="6 9" id="KW-0496">Mitochondrion</keyword>
<dbReference type="NCBIfam" id="NF004012">
    <property type="entry name" value="PRK05477.1-2"/>
    <property type="match status" value="1"/>
</dbReference>
<sequence>MGFLVQARIRGRALRFQGIRFNSTTSNYRLTCGLEIHAQLNTGLKLFSNSQTSFHARPNSKVSYYDAALPGTQPKFNFYALLLALRAAVALDCTVRDSFSFDRKHYFYGDQPAGYQITQHYHPYAYGGKLELFRRDGVEVDCLPVRIKQIQIEQDTGKSTYIDDVAHIDLNRTNQGLIELVTEPDIHTPEAAGVFVKKLQILLRHLGVCTGELETGAMRVDVNVNVNDGQRCEIKNLSSTSAIVGAIKAEFDRQKRIVQKGGHVEMETRGWDGTKTWKLRGKEEGVDYRYMPDPELQPIKVSSSTVEQVKSGLPELPDSIFEALLKSPYNVPLKDARTLMETELVNYYKQVYNYLEQHGSPKPQAASNWIVHRLYGELNNQDLQVIESNLPPVNVMGDIILLVQDGQKLTSSSAILLLRHIVSNPITEPIDKVIESLDLTKADQLDDIDELCAQIIDENPKVSDQVRSGRKPKSIMFLVGQVMRACQGRVDPNLVKSRIEKALGIMN</sequence>
<dbReference type="GO" id="GO:0050566">
    <property type="term" value="F:asparaginyl-tRNA synthase (glutamine-hydrolyzing) activity"/>
    <property type="evidence" value="ECO:0007669"/>
    <property type="project" value="RHEA"/>
</dbReference>
<evidence type="ECO:0000256" key="1">
    <source>
        <dbReference type="ARBA" id="ARBA00005306"/>
    </source>
</evidence>
<evidence type="ECO:0000256" key="5">
    <source>
        <dbReference type="ARBA" id="ARBA00022917"/>
    </source>
</evidence>
<dbReference type="GO" id="GO:0032543">
    <property type="term" value="P:mitochondrial translation"/>
    <property type="evidence" value="ECO:0007669"/>
    <property type="project" value="UniProtKB-UniRule"/>
</dbReference>
<evidence type="ECO:0000256" key="4">
    <source>
        <dbReference type="ARBA" id="ARBA00022840"/>
    </source>
</evidence>
<dbReference type="InterPro" id="IPR006075">
    <property type="entry name" value="Asn/Gln-tRNA_Trfase_suB/E_cat"/>
</dbReference>
<dbReference type="SMART" id="SM00845">
    <property type="entry name" value="GatB_Yqey"/>
    <property type="match status" value="1"/>
</dbReference>
<dbReference type="PANTHER" id="PTHR11659">
    <property type="entry name" value="GLUTAMYL-TRNA GLN AMIDOTRANSFERASE SUBUNIT B MITOCHONDRIAL AND PROKARYOTIC PET112-RELATED"/>
    <property type="match status" value="1"/>
</dbReference>
<protein>
    <recommendedName>
        <fullName evidence="9">Glutamyl-tRNA(Gln) amidotransferase subunit B, mitochondrial</fullName>
        <shortName evidence="9">Glu-AdT subunit B</shortName>
        <ecNumber evidence="9">6.3.5.-</ecNumber>
    </recommendedName>
</protein>
<evidence type="ECO:0000259" key="10">
    <source>
        <dbReference type="SMART" id="SM00845"/>
    </source>
</evidence>
<evidence type="ECO:0000256" key="8">
    <source>
        <dbReference type="ARBA" id="ARBA00047913"/>
    </source>
</evidence>
<organism evidence="11">
    <name type="scientific">Blastobotrys adeninivorans</name>
    <name type="common">Yeast</name>
    <name type="synonym">Arxula adeninivorans</name>
    <dbReference type="NCBI Taxonomy" id="409370"/>
    <lineage>
        <taxon>Eukaryota</taxon>
        <taxon>Fungi</taxon>
        <taxon>Dikarya</taxon>
        <taxon>Ascomycota</taxon>
        <taxon>Saccharomycotina</taxon>
        <taxon>Dipodascomycetes</taxon>
        <taxon>Dipodascales</taxon>
        <taxon>Trichomonascaceae</taxon>
        <taxon>Blastobotrys</taxon>
    </lineage>
</organism>
<dbReference type="PhylomeDB" id="A0A060T4I7"/>
<comment type="subcellular location">
    <subcellularLocation>
        <location evidence="9">Mitochondrion</location>
    </subcellularLocation>
</comment>
<feature type="domain" description="Asn/Gln amidotransferase" evidence="10">
    <location>
        <begin position="353"/>
        <end position="503"/>
    </location>
</feature>
<reference evidence="11" key="1">
    <citation type="submission" date="2014-02" db="EMBL/GenBank/DDBJ databases">
        <authorList>
            <person name="Genoscope - CEA"/>
        </authorList>
    </citation>
    <scope>NUCLEOTIDE SEQUENCE</scope>
    <source>
        <strain evidence="11">LS3</strain>
    </source>
</reference>
<accession>A0A060T4I7</accession>
<comment type="subunit">
    <text evidence="9">Subunit of the heterotrimeric GatFAB amidotransferase (AdT) complex, composed of A, B and F subunits.</text>
</comment>
<dbReference type="HAMAP" id="MF_00121">
    <property type="entry name" value="GatB"/>
    <property type="match status" value="1"/>
</dbReference>
<dbReference type="NCBIfam" id="TIGR00133">
    <property type="entry name" value="gatB"/>
    <property type="match status" value="1"/>
</dbReference>
<dbReference type="SUPFAM" id="SSF89095">
    <property type="entry name" value="GatB/YqeY motif"/>
    <property type="match status" value="1"/>
</dbReference>
<dbReference type="InterPro" id="IPR003789">
    <property type="entry name" value="Asn/Gln_tRNA_amidoTrase-B-like"/>
</dbReference>
<dbReference type="SUPFAM" id="SSF55931">
    <property type="entry name" value="Glutamine synthetase/guanido kinase"/>
    <property type="match status" value="1"/>
</dbReference>
<evidence type="ECO:0000256" key="3">
    <source>
        <dbReference type="ARBA" id="ARBA00022741"/>
    </source>
</evidence>
<dbReference type="InterPro" id="IPR023168">
    <property type="entry name" value="GatB_Yqey_C_2"/>
</dbReference>
<reference evidence="11" key="2">
    <citation type="submission" date="2014-06" db="EMBL/GenBank/DDBJ databases">
        <title>The complete genome of Blastobotrys (Arxula) adeninivorans LS3 - a yeast of biotechnological interest.</title>
        <authorList>
            <person name="Kunze G."/>
            <person name="Gaillardin C."/>
            <person name="Czernicka M."/>
            <person name="Durrens P."/>
            <person name="Martin T."/>
            <person name="Boer E."/>
            <person name="Gabaldon T."/>
            <person name="Cruz J."/>
            <person name="Talla E."/>
            <person name="Marck C."/>
            <person name="Goffeau A."/>
            <person name="Barbe V."/>
            <person name="Baret P."/>
            <person name="Baronian K."/>
            <person name="Beier S."/>
            <person name="Bleykasten C."/>
            <person name="Bode R."/>
            <person name="Casaregola S."/>
            <person name="Despons L."/>
            <person name="Fairhead C."/>
            <person name="Giersberg M."/>
            <person name="Gierski P."/>
            <person name="Hahnel U."/>
            <person name="Hartmann A."/>
            <person name="Jankowska D."/>
            <person name="Jubin C."/>
            <person name="Jung P."/>
            <person name="Lafontaine I."/>
            <person name="Leh-Louis V."/>
            <person name="Lemaire M."/>
            <person name="Marcet-Houben M."/>
            <person name="Mascher M."/>
            <person name="Morel G."/>
            <person name="Richard G.-F."/>
            <person name="Riechen J."/>
            <person name="Sacerdot C."/>
            <person name="Sarkar A."/>
            <person name="Savel G."/>
            <person name="Schacherer J."/>
            <person name="Sherman D."/>
            <person name="Straub M.-L."/>
            <person name="Stein N."/>
            <person name="Thierry A."/>
            <person name="Trautwein-Schult A."/>
            <person name="Westhof E."/>
            <person name="Worch S."/>
            <person name="Dujon B."/>
            <person name="Souciet J.-L."/>
            <person name="Wincker P."/>
            <person name="Scholz U."/>
            <person name="Neuveglise N."/>
        </authorList>
    </citation>
    <scope>NUCLEOTIDE SEQUENCE</scope>
    <source>
        <strain evidence="11">LS3</strain>
    </source>
</reference>
<dbReference type="EC" id="6.3.5.-" evidence="9"/>
<dbReference type="InterPro" id="IPR018027">
    <property type="entry name" value="Asn/Gln_amidotransferase"/>
</dbReference>
<keyword evidence="3 9" id="KW-0547">Nucleotide-binding</keyword>
<dbReference type="InterPro" id="IPR004413">
    <property type="entry name" value="GatB"/>
</dbReference>
<dbReference type="PANTHER" id="PTHR11659:SF0">
    <property type="entry name" value="GLUTAMYL-TRNA(GLN) AMIDOTRANSFERASE SUBUNIT B, MITOCHONDRIAL"/>
    <property type="match status" value="1"/>
</dbReference>
<keyword evidence="5 9" id="KW-0648">Protein biosynthesis</keyword>
<comment type="similarity">
    <text evidence="1 9">Belongs to the GatB/GatE family. GatB subfamily.</text>
</comment>
<dbReference type="GO" id="GO:0050567">
    <property type="term" value="F:glutaminyl-tRNA synthase (glutamine-hydrolyzing) activity"/>
    <property type="evidence" value="ECO:0007669"/>
    <property type="project" value="UniProtKB-UniRule"/>
</dbReference>
<dbReference type="GO" id="GO:0070681">
    <property type="term" value="P:glutaminyl-tRNAGln biosynthesis via transamidation"/>
    <property type="evidence" value="ECO:0007669"/>
    <property type="project" value="UniProtKB-UniRule"/>
</dbReference>
<dbReference type="GO" id="GO:0005524">
    <property type="term" value="F:ATP binding"/>
    <property type="evidence" value="ECO:0007669"/>
    <property type="project" value="UniProtKB-KW"/>
</dbReference>
<dbReference type="Pfam" id="PF02637">
    <property type="entry name" value="GatB_Yqey"/>
    <property type="match status" value="1"/>
</dbReference>
<keyword evidence="2 9" id="KW-0436">Ligase</keyword>
<dbReference type="Gene3D" id="1.10.10.410">
    <property type="match status" value="1"/>
</dbReference>
<proteinExistence type="inferred from homology"/>
<dbReference type="InterPro" id="IPR014746">
    <property type="entry name" value="Gln_synth/guanido_kin_cat_dom"/>
</dbReference>
<evidence type="ECO:0000256" key="2">
    <source>
        <dbReference type="ARBA" id="ARBA00022598"/>
    </source>
</evidence>
<dbReference type="Pfam" id="PF02934">
    <property type="entry name" value="GatB_N"/>
    <property type="match status" value="1"/>
</dbReference>
<evidence type="ECO:0000256" key="9">
    <source>
        <dbReference type="HAMAP-Rule" id="MF_03147"/>
    </source>
</evidence>
<dbReference type="FunFam" id="1.10.10.410:FF:000001">
    <property type="entry name" value="Aspartyl/glutamyl-tRNA(Asn/Gln) amidotransferase subunit B"/>
    <property type="match status" value="1"/>
</dbReference>
<evidence type="ECO:0000256" key="7">
    <source>
        <dbReference type="ARBA" id="ARBA00047380"/>
    </source>
</evidence>
<evidence type="ECO:0000256" key="6">
    <source>
        <dbReference type="ARBA" id="ARBA00023128"/>
    </source>
</evidence>
<evidence type="ECO:0000313" key="11">
    <source>
        <dbReference type="EMBL" id="CDP35878.1"/>
    </source>
</evidence>
<keyword evidence="4 9" id="KW-0067">ATP-binding</keyword>
<dbReference type="AlphaFoldDB" id="A0A060T4I7"/>